<dbReference type="GO" id="GO:0005886">
    <property type="term" value="C:plasma membrane"/>
    <property type="evidence" value="ECO:0007669"/>
    <property type="project" value="UniProtKB-SubCell"/>
</dbReference>
<evidence type="ECO:0000256" key="6">
    <source>
        <dbReference type="ARBA" id="ARBA00038076"/>
    </source>
</evidence>
<keyword evidence="4 7" id="KW-1133">Transmembrane helix</keyword>
<feature type="transmembrane region" description="Helical" evidence="7">
    <location>
        <begin position="20"/>
        <end position="44"/>
    </location>
</feature>
<reference evidence="10" key="1">
    <citation type="submission" date="2021-03" db="EMBL/GenBank/DDBJ databases">
        <title>Antimicrobial resistance genes in bacteria isolated from Japanese honey, and their potential for conferring macrolide and lincosamide resistance in the American foulbrood pathogen Paenibacillus larvae.</title>
        <authorList>
            <person name="Okamoto M."/>
            <person name="Kumagai M."/>
            <person name="Kanamori H."/>
            <person name="Takamatsu D."/>
        </authorList>
    </citation>
    <scope>NUCLEOTIDE SEQUENCE</scope>
    <source>
        <strain evidence="10">J27TS8</strain>
    </source>
</reference>
<name>A0A919WHN1_9BACI</name>
<comment type="caution">
    <text evidence="10">The sequence shown here is derived from an EMBL/GenBank/DDBJ whole genome shotgun (WGS) entry which is preliminary data.</text>
</comment>
<feature type="transmembrane region" description="Helical" evidence="7">
    <location>
        <begin position="790"/>
        <end position="809"/>
    </location>
</feature>
<dbReference type="PANTHER" id="PTHR30572">
    <property type="entry name" value="MEMBRANE COMPONENT OF TRANSPORTER-RELATED"/>
    <property type="match status" value="1"/>
</dbReference>
<keyword evidence="5 7" id="KW-0472">Membrane</keyword>
<dbReference type="Proteomes" id="UP000682111">
    <property type="component" value="Unassembled WGS sequence"/>
</dbReference>
<feature type="transmembrane region" description="Helical" evidence="7">
    <location>
        <begin position="281"/>
        <end position="304"/>
    </location>
</feature>
<evidence type="ECO:0000256" key="4">
    <source>
        <dbReference type="ARBA" id="ARBA00022989"/>
    </source>
</evidence>
<feature type="domain" description="ABC3 transporter permease C-terminal" evidence="8">
    <location>
        <begin position="735"/>
        <end position="851"/>
    </location>
</feature>
<feature type="transmembrane region" description="Helical" evidence="7">
    <location>
        <begin position="332"/>
        <end position="362"/>
    </location>
</feature>
<dbReference type="GO" id="GO:0022857">
    <property type="term" value="F:transmembrane transporter activity"/>
    <property type="evidence" value="ECO:0007669"/>
    <property type="project" value="TreeGrafter"/>
</dbReference>
<keyword evidence="3 7" id="KW-0812">Transmembrane</keyword>
<organism evidence="10 11">
    <name type="scientific">Robertmurraya siralis</name>
    <dbReference type="NCBI Taxonomy" id="77777"/>
    <lineage>
        <taxon>Bacteria</taxon>
        <taxon>Bacillati</taxon>
        <taxon>Bacillota</taxon>
        <taxon>Bacilli</taxon>
        <taxon>Bacillales</taxon>
        <taxon>Bacillaceae</taxon>
        <taxon>Robertmurraya</taxon>
    </lineage>
</organism>
<evidence type="ECO:0000313" key="11">
    <source>
        <dbReference type="Proteomes" id="UP000682111"/>
    </source>
</evidence>
<evidence type="ECO:0000256" key="3">
    <source>
        <dbReference type="ARBA" id="ARBA00022692"/>
    </source>
</evidence>
<evidence type="ECO:0000256" key="7">
    <source>
        <dbReference type="SAM" id="Phobius"/>
    </source>
</evidence>
<sequence length="860" mass="96284">MNIVNKLTIRHLRKNRRRTLITIIGVIISVAMIMAVSTLAVSFLDLMKRQSIASNGEWHVQYSDVTKEQLETIAKEESTSKLVVSRDRGYAKLANSQNKNKPYLFVKELSEPGFEQFPIELSEGRLPQAANEIVISEEIKNDAGVNYRIGQKVTLDFGKRVVEGYDDQLRQNDPLAKDENGVKEELVIEDSQTFTIVGVIKRPIWESTWSPAYTVINLIEPNLLSNDDVVDAVVVVDKINRSLYKTVEQVASENKIETIKFNKELLRFYGVTDNDELQRTLYSLACIIMVVIVIGSVSLIYNAFAISVSERARHLGMLSSVGATRKQKRDSVFFEGAIIALISIPIGIVAGLGGITVTFLFINSLIEGALGVTEKLEVVVTPLSLLLACVVSLLTIFISTFLPARKASKIAAIDAIRQTQDIKLSGRTVKTSKLVRTIFGIEAEIGLKNMKRNKRRYKATVFSLVISIVLYLSVSFFTSNISKSAQLSQDGINFDIQVEVNENDLTNEELQSLTGLTGITDYSIQKKMQLMAPIKKEAWPKELHDIMENEQSQGDTYDFVINLYGLDESSFQRYVEQIGANKNDFEDNSTINAIVIDEIKYQDYRLGKFVETKAIEMTPGEVLDTVVMDDDSEEEVSHQQIKIAALTDQVPMGIMTSGVGALEVIVREEVLEQIIKEDVSDSVQTNLFINSSDPMETQKALEAQVSTTTYVYNVSLQKQKEEQFIMLLSVFTYGFIALISLISVANIFNTISTSISLRKREFAMLKSVGMTPKGFNKLINYESVFYGVKALLYGLPISAVVMALIHWSLQGPFSYGLMVPWMNIVYVIIAIFIIVSSVMLYSIRKIKKENIIDGLIQENI</sequence>
<dbReference type="Pfam" id="PF12704">
    <property type="entry name" value="MacB_PCD"/>
    <property type="match status" value="1"/>
</dbReference>
<proteinExistence type="inferred from homology"/>
<protein>
    <submittedName>
        <fullName evidence="10">ABC transporter permease</fullName>
    </submittedName>
</protein>
<feature type="transmembrane region" description="Helical" evidence="7">
    <location>
        <begin position="724"/>
        <end position="748"/>
    </location>
</feature>
<dbReference type="InterPro" id="IPR050250">
    <property type="entry name" value="Macrolide_Exporter_MacB"/>
</dbReference>
<feature type="domain" description="ABC3 transporter permease C-terminal" evidence="8">
    <location>
        <begin position="287"/>
        <end position="410"/>
    </location>
</feature>
<evidence type="ECO:0000256" key="2">
    <source>
        <dbReference type="ARBA" id="ARBA00022475"/>
    </source>
</evidence>
<feature type="transmembrane region" description="Helical" evidence="7">
    <location>
        <begin position="457"/>
        <end position="477"/>
    </location>
</feature>
<comment type="similarity">
    <text evidence="6">Belongs to the ABC-4 integral membrane protein family.</text>
</comment>
<keyword evidence="2" id="KW-1003">Cell membrane</keyword>
<comment type="subcellular location">
    <subcellularLocation>
        <location evidence="1">Cell membrane</location>
        <topology evidence="1">Multi-pass membrane protein</topology>
    </subcellularLocation>
</comment>
<feature type="transmembrane region" description="Helical" evidence="7">
    <location>
        <begin position="382"/>
        <end position="402"/>
    </location>
</feature>
<evidence type="ECO:0000313" key="10">
    <source>
        <dbReference type="EMBL" id="GIN61929.1"/>
    </source>
</evidence>
<dbReference type="AlphaFoldDB" id="A0A919WHN1"/>
<dbReference type="EMBL" id="BORC01000003">
    <property type="protein sequence ID" value="GIN61929.1"/>
    <property type="molecule type" value="Genomic_DNA"/>
</dbReference>
<evidence type="ECO:0000256" key="5">
    <source>
        <dbReference type="ARBA" id="ARBA00023136"/>
    </source>
</evidence>
<dbReference type="InterPro" id="IPR025857">
    <property type="entry name" value="MacB_PCD"/>
</dbReference>
<accession>A0A919WHN1</accession>
<feature type="transmembrane region" description="Helical" evidence="7">
    <location>
        <begin position="821"/>
        <end position="841"/>
    </location>
</feature>
<evidence type="ECO:0000259" key="8">
    <source>
        <dbReference type="Pfam" id="PF02687"/>
    </source>
</evidence>
<gene>
    <name evidence="10" type="ORF">J27TS8_19220</name>
</gene>
<dbReference type="RefSeq" id="WP_095314619.1">
    <property type="nucleotide sequence ID" value="NZ_BORC01000003.1"/>
</dbReference>
<dbReference type="InterPro" id="IPR003838">
    <property type="entry name" value="ABC3_permease_C"/>
</dbReference>
<dbReference type="Pfam" id="PF02687">
    <property type="entry name" value="FtsX"/>
    <property type="match status" value="2"/>
</dbReference>
<dbReference type="PANTHER" id="PTHR30572:SF4">
    <property type="entry name" value="ABC TRANSPORTER PERMEASE YTRF"/>
    <property type="match status" value="1"/>
</dbReference>
<keyword evidence="11" id="KW-1185">Reference proteome</keyword>
<feature type="domain" description="MacB-like periplasmic core" evidence="9">
    <location>
        <begin position="19"/>
        <end position="203"/>
    </location>
</feature>
<evidence type="ECO:0000259" key="9">
    <source>
        <dbReference type="Pfam" id="PF12704"/>
    </source>
</evidence>
<evidence type="ECO:0000256" key="1">
    <source>
        <dbReference type="ARBA" id="ARBA00004651"/>
    </source>
</evidence>